<dbReference type="PANTHER" id="PTHR34825">
    <property type="entry name" value="CONSERVED PROTEIN, WITH A WEAK D-GALACTARATE DEHYDRATASE/ALTRONATE HYDROLASE DOMAIN"/>
    <property type="match status" value="1"/>
</dbReference>
<evidence type="ECO:0000313" key="2">
    <source>
        <dbReference type="EMBL" id="HIX73287.1"/>
    </source>
</evidence>
<dbReference type="Proteomes" id="UP000886805">
    <property type="component" value="Unassembled WGS sequence"/>
</dbReference>
<dbReference type="EMBL" id="DXEQ01000292">
    <property type="protein sequence ID" value="HIX73287.1"/>
    <property type="molecule type" value="Genomic_DNA"/>
</dbReference>
<proteinExistence type="predicted"/>
<comment type="caution">
    <text evidence="2">The sequence shown here is derived from an EMBL/GenBank/DDBJ whole genome shotgun (WGS) entry which is preliminary data.</text>
</comment>
<evidence type="ECO:0000259" key="1">
    <source>
        <dbReference type="Pfam" id="PF09820"/>
    </source>
</evidence>
<feature type="domain" description="AAA-ATPase-like" evidence="1">
    <location>
        <begin position="7"/>
        <end position="78"/>
    </location>
</feature>
<protein>
    <submittedName>
        <fullName evidence="2">AAA family ATPase</fullName>
    </submittedName>
</protein>
<gene>
    <name evidence="2" type="ORF">H9849_09730</name>
</gene>
<accession>A0A9D2BF86</accession>
<evidence type="ECO:0000313" key="3">
    <source>
        <dbReference type="Proteomes" id="UP000886805"/>
    </source>
</evidence>
<reference evidence="2" key="1">
    <citation type="journal article" date="2021" name="PeerJ">
        <title>Extensive microbial diversity within the chicken gut microbiome revealed by metagenomics and culture.</title>
        <authorList>
            <person name="Gilroy R."/>
            <person name="Ravi A."/>
            <person name="Getino M."/>
            <person name="Pursley I."/>
            <person name="Horton D.L."/>
            <person name="Alikhan N.F."/>
            <person name="Baker D."/>
            <person name="Gharbi K."/>
            <person name="Hall N."/>
            <person name="Watson M."/>
            <person name="Adriaenssens E.M."/>
            <person name="Foster-Nyarko E."/>
            <person name="Jarju S."/>
            <person name="Secka A."/>
            <person name="Antonio M."/>
            <person name="Oren A."/>
            <person name="Chaudhuri R.R."/>
            <person name="La Ragione R."/>
            <person name="Hildebrand F."/>
            <person name="Pallen M.J."/>
        </authorList>
    </citation>
    <scope>NUCLEOTIDE SEQUENCE</scope>
    <source>
        <strain evidence="2">ChiSxjej3B15-1167</strain>
    </source>
</reference>
<sequence>MARTVGIGIQDFEKLKRENLFLVDKTMFIKEWWENQDEVTLITRPRPFGKTLNLSMLEYFFSVEHSESDLFQGMKIWEE</sequence>
<feature type="non-terminal residue" evidence="2">
    <location>
        <position position="79"/>
    </location>
</feature>
<dbReference type="InterPro" id="IPR018631">
    <property type="entry name" value="AAA-ATPase-like_dom"/>
</dbReference>
<name>A0A9D2BF86_9FIRM</name>
<dbReference type="AlphaFoldDB" id="A0A9D2BF86"/>
<reference evidence="2" key="2">
    <citation type="submission" date="2021-04" db="EMBL/GenBank/DDBJ databases">
        <authorList>
            <person name="Gilroy R."/>
        </authorList>
    </citation>
    <scope>NUCLEOTIDE SEQUENCE</scope>
    <source>
        <strain evidence="2">ChiSxjej3B15-1167</strain>
    </source>
</reference>
<dbReference type="Pfam" id="PF09820">
    <property type="entry name" value="AAA-ATPase_like"/>
    <property type="match status" value="1"/>
</dbReference>
<dbReference type="PANTHER" id="PTHR34825:SF1">
    <property type="entry name" value="AAA-ATPASE-LIKE DOMAIN-CONTAINING PROTEIN"/>
    <property type="match status" value="1"/>
</dbReference>
<organism evidence="2 3">
    <name type="scientific">Candidatus Anaerobutyricum stercoripullorum</name>
    <dbReference type="NCBI Taxonomy" id="2838456"/>
    <lineage>
        <taxon>Bacteria</taxon>
        <taxon>Bacillati</taxon>
        <taxon>Bacillota</taxon>
        <taxon>Clostridia</taxon>
        <taxon>Lachnospirales</taxon>
        <taxon>Lachnospiraceae</taxon>
        <taxon>Anaerobutyricum</taxon>
    </lineage>
</organism>